<keyword evidence="9" id="KW-0479">Metal-binding</keyword>
<keyword evidence="5" id="KW-0964">Secreted</keyword>
<keyword evidence="23" id="KW-1185">Reference proteome</keyword>
<proteinExistence type="predicted"/>
<protein>
    <recommendedName>
        <fullName evidence="21">Peptidase C80 domain-containing protein</fullName>
    </recommendedName>
</protein>
<feature type="domain" description="Peptidase C80" evidence="21">
    <location>
        <begin position="407"/>
        <end position="580"/>
    </location>
</feature>
<reference evidence="22 23" key="1">
    <citation type="submission" date="2020-05" db="EMBL/GenBank/DDBJ databases">
        <authorList>
            <person name="Petersen J."/>
            <person name="Sayavedra L."/>
        </authorList>
    </citation>
    <scope>NUCLEOTIDE SEQUENCE [LARGE SCALE GENOMIC DNA]</scope>
    <source>
        <strain evidence="22">B thermophilus SOXS</strain>
    </source>
</reference>
<keyword evidence="6" id="KW-0800">Toxin</keyword>
<dbReference type="GO" id="GO:0046872">
    <property type="term" value="F:metal ion binding"/>
    <property type="evidence" value="ECO:0007669"/>
    <property type="project" value="UniProtKB-KW"/>
</dbReference>
<feature type="domain" description="Peptidase C80" evidence="21">
    <location>
        <begin position="2067"/>
        <end position="2219"/>
    </location>
</feature>
<feature type="domain" description="Peptidase C80" evidence="21">
    <location>
        <begin position="1842"/>
        <end position="2015"/>
    </location>
</feature>
<dbReference type="GO" id="GO:0008289">
    <property type="term" value="F:lipid binding"/>
    <property type="evidence" value="ECO:0007669"/>
    <property type="project" value="UniProtKB-KW"/>
</dbReference>
<keyword evidence="4" id="KW-1032">Host cell membrane</keyword>
<organism evidence="22 23">
    <name type="scientific">Bathymodiolus thermophilus thioautotrophic gill symbiont</name>
    <dbReference type="NCBI Taxonomy" id="2360"/>
    <lineage>
        <taxon>Bacteria</taxon>
        <taxon>Pseudomonadati</taxon>
        <taxon>Pseudomonadota</taxon>
        <taxon>Gammaproteobacteria</taxon>
        <taxon>sulfur-oxidizing symbionts</taxon>
    </lineage>
</organism>
<comment type="caution">
    <text evidence="22">The sequence shown here is derived from an EMBL/GenBank/DDBJ whole genome shotgun (WGS) entry which is preliminary data.</text>
</comment>
<evidence type="ECO:0000256" key="16">
    <source>
        <dbReference type="ARBA" id="ARBA00023026"/>
    </source>
</evidence>
<evidence type="ECO:0000256" key="19">
    <source>
        <dbReference type="ARBA" id="ARBA00023200"/>
    </source>
</evidence>
<evidence type="ECO:0000256" key="4">
    <source>
        <dbReference type="ARBA" id="ARBA00022511"/>
    </source>
</evidence>
<dbReference type="PROSITE" id="PS51771">
    <property type="entry name" value="CGT_MARTX_CPD"/>
    <property type="match status" value="6"/>
</dbReference>
<dbReference type="Proteomes" id="UP000643672">
    <property type="component" value="Unassembled WGS sequence"/>
</dbReference>
<keyword evidence="17" id="KW-0446">Lipid-binding</keyword>
<dbReference type="CDD" id="cd20900">
    <property type="entry name" value="HopBF1"/>
    <property type="match status" value="3"/>
</dbReference>
<dbReference type="GO" id="GO:0044164">
    <property type="term" value="C:host cell cytosol"/>
    <property type="evidence" value="ECO:0007669"/>
    <property type="project" value="UniProtKB-SubCell"/>
</dbReference>
<name>A0A8H8XE34_9GAMM</name>
<evidence type="ECO:0000256" key="9">
    <source>
        <dbReference type="ARBA" id="ARBA00022723"/>
    </source>
</evidence>
<accession>A0A8H8XE34</accession>
<dbReference type="Pfam" id="PF26324">
    <property type="entry name" value="HopBF1_kinase"/>
    <property type="match status" value="2"/>
</dbReference>
<evidence type="ECO:0000256" key="20">
    <source>
        <dbReference type="ARBA" id="ARBA00023586"/>
    </source>
</evidence>
<evidence type="ECO:0000256" key="15">
    <source>
        <dbReference type="ARBA" id="ARBA00022870"/>
    </source>
</evidence>
<keyword evidence="16" id="KW-0843">Virulence</keyword>
<dbReference type="GO" id="GO:0020002">
    <property type="term" value="C:host cell plasma membrane"/>
    <property type="evidence" value="ECO:0007669"/>
    <property type="project" value="UniProtKB-SubCell"/>
</dbReference>
<dbReference type="GO" id="GO:0016740">
    <property type="term" value="F:transferase activity"/>
    <property type="evidence" value="ECO:0007669"/>
    <property type="project" value="UniProtKB-KW"/>
</dbReference>
<gene>
    <name evidence="22" type="ORF">THERMOS_2169</name>
</gene>
<keyword evidence="19" id="KW-1035">Host cytoplasm</keyword>
<feature type="non-terminal residue" evidence="22">
    <location>
        <position position="1"/>
    </location>
</feature>
<dbReference type="RefSeq" id="WP_202763415.1">
    <property type="nucleotide sequence ID" value="NZ_CAESAQ020000091.1"/>
</dbReference>
<keyword evidence="14" id="KW-0460">Magnesium</keyword>
<evidence type="ECO:0000256" key="12">
    <source>
        <dbReference type="ARBA" id="ARBA00022807"/>
    </source>
</evidence>
<keyword evidence="11" id="KW-0378">Hydrolase</keyword>
<feature type="non-terminal residue" evidence="22">
    <location>
        <position position="2219"/>
    </location>
</feature>
<dbReference type="InterPro" id="IPR020974">
    <property type="entry name" value="CPD_dom"/>
</dbReference>
<dbReference type="InterPro" id="IPR038383">
    <property type="entry name" value="CPD_dom_sf"/>
</dbReference>
<feature type="domain" description="Peptidase C80" evidence="21">
    <location>
        <begin position="1127"/>
        <end position="1308"/>
    </location>
</feature>
<evidence type="ECO:0000256" key="1">
    <source>
        <dbReference type="ARBA" id="ARBA00001946"/>
    </source>
</evidence>
<dbReference type="InterPro" id="IPR054555">
    <property type="entry name" value="T3SS_HopBF1-like"/>
</dbReference>
<keyword evidence="7" id="KW-0645">Protease</keyword>
<dbReference type="Pfam" id="PF11713">
    <property type="entry name" value="Peptidase_C80"/>
    <property type="match status" value="6"/>
</dbReference>
<evidence type="ECO:0000256" key="11">
    <source>
        <dbReference type="ARBA" id="ARBA00022801"/>
    </source>
</evidence>
<dbReference type="GO" id="GO:0006508">
    <property type="term" value="P:proteolysis"/>
    <property type="evidence" value="ECO:0007669"/>
    <property type="project" value="UniProtKB-KW"/>
</dbReference>
<evidence type="ECO:0000313" key="22">
    <source>
        <dbReference type="EMBL" id="CAB5505689.1"/>
    </source>
</evidence>
<dbReference type="CDD" id="cd20500">
    <property type="entry name" value="Peptidase_C80"/>
    <property type="match status" value="6"/>
</dbReference>
<dbReference type="EMBL" id="CAESAQ020000091">
    <property type="protein sequence ID" value="CAB5505689.1"/>
    <property type="molecule type" value="Genomic_DNA"/>
</dbReference>
<comment type="subcellular location">
    <subcellularLocation>
        <location evidence="2">Host cell membrane</location>
    </subcellularLocation>
    <subcellularLocation>
        <location evidence="20">Host cytoplasm</location>
        <location evidence="20">Host cytosol</location>
    </subcellularLocation>
    <subcellularLocation>
        <location evidence="3">Secreted</location>
    </subcellularLocation>
</comment>
<keyword evidence="8" id="KW-0808">Transferase</keyword>
<dbReference type="GO" id="GO:0008234">
    <property type="term" value="F:cysteine-type peptidase activity"/>
    <property type="evidence" value="ECO:0007669"/>
    <property type="project" value="UniProtKB-KW"/>
</dbReference>
<evidence type="ECO:0000256" key="10">
    <source>
        <dbReference type="ARBA" id="ARBA00022737"/>
    </source>
</evidence>
<evidence type="ECO:0000313" key="23">
    <source>
        <dbReference type="Proteomes" id="UP000643672"/>
    </source>
</evidence>
<evidence type="ECO:0000256" key="6">
    <source>
        <dbReference type="ARBA" id="ARBA00022656"/>
    </source>
</evidence>
<evidence type="ECO:0000256" key="17">
    <source>
        <dbReference type="ARBA" id="ARBA00023121"/>
    </source>
</evidence>
<comment type="cofactor">
    <cofactor evidence="1">
        <name>Mg(2+)</name>
        <dbReference type="ChEBI" id="CHEBI:18420"/>
    </cofactor>
</comment>
<keyword evidence="12" id="KW-0788">Thiol protease</keyword>
<evidence type="ECO:0000256" key="18">
    <source>
        <dbReference type="ARBA" id="ARBA00023136"/>
    </source>
</evidence>
<evidence type="ECO:0000256" key="7">
    <source>
        <dbReference type="ARBA" id="ARBA00022670"/>
    </source>
</evidence>
<sequence>STDGANQDLTRNFAKTIYNNTPALKSAEITGRHGDIQINPDGTKTMVVGGEKMIYQWNADLDIVTQQTEESKRVAEVLDGLKLGGGDSEDSSNTINIDNIPDTLTNREVNTESFIGSGTYKTAHDLKNQPDLLVLLLKQRSQATNIESEIKLLERLDSLGMKTPKRYKRITFVNRSNAKGSSPVVQNGLVVQKIKGAQDVRLSHKAKIKLASQFYPERFNNSNNQTLKDIKHLQKIFIENPNLYVLDFQGLIAEDGQLYIMDPLDVSTHISSKRHTDQLNALQTFEQGILQYNKRFTDKKLNHLAYIDKQLWESPDDTLKQQMLSDAEENGNKVIVTYDVATGRKEVVHQPSDSQGLTFDTVEVITQDTKNQSADLKEDCLKFAKEQGWREGKKPIFRVNTPEGYEALNLKSNGKNKYNIILSIGEDEITKNAVESLYKKHPENSIVVTLNEQGELVFPDGQEFIPDSSVRINIVGHPEELEKVGAEKLANYTDEMVQHYKIDSVDSHAYLNRAALVGCNNADLSRRYAEHLYTREHLKDASVTGRSGDMQINADGSKTMSDLDRKIIHSWDYENNKTVWTTENSAHIGEILASLKLGLGDTPPADIPDSLDYNDISKQVSKGSMKTAYTLKDHPDLLFLQLQDEAEWRVNTLRNEVIWINKMQELGIRTPIYYKVVTMIDQNHQKHHGILVERIENMGVVAIGAPDLMEKRYITKRTLNDIQNLLDKFEQNPNLYIPDFQMLMGKDGRLYTFDPAAFTLPMHRPDSTFNQYTRSENIKGLKRLHEKATLSLKKFNENNKMHAIFVDETLLKEHPGLEEKLINKAKKQQDLAIVSYNLGDKSAKPIMLYQPKNARPIDRIEVVSDKTDHFLDQANMSLLVKDMPNISNDMIFRCRSTESFSNYRTNIIVQHGNSDTAIKSTQDLANKHPDNSIIVHFDADNKLVTSDNEFYTPKGNVRLSFVDHGGNFVTDESGMDELVDKVKQINDTYGNENTYFERIALVGCDATSVDPILTKNFAKAVYGDISTLRNAQITGRGGEINEDGTKTITDGNKKVYSWDETVQGNIKERTETVKSYSDYLKNPLNDSAAETTHPIEATPYQDALLENWKNWSDISKEQLDKIATESQTAKSKLFYYDHQIIIQSENDDNVKNTALDMFAKYPGQTTIVQMQKDGTYQTTQGTELRDITGKIKVSVVGFGRKGENGNHKLGGRSPDELKANIVGLNQGLNPRTTTIEHVDLVGCNTSSDNPTDNNDSNYGTKVLQKLWQIGVTTVGTESTHTAVDVGASNTEEGSWRRKDGIAKTVYSVNARGNIVSKVYSDEGVSHNTQTPNETRYKSNIIVQNSSDKDVVGAANALFEKHPDNSIIVKFGQNNRLVTLKGEAYIPTGDTRINLVGHGKNLTQEGAQALADKVKILHQSYGDNTNIKRIALVGCNTDSINNALAWDFARAVYSNTPMLKNAEITGRRGDFQVNTDGTKTMAKNGKKIILQWNHYLGRVVGETENARRVAKALDGFKLGGPDAEELSENNKYIEGLPKTLTDQEVDVKNPIGSGTFKFAYSLKGNPNLAFIALRPEFKISELTGEIEFLKALDDLGIKTPKIYKQFSFVDDKTLRHGFIVERVKGAAHLLLVGKHAMRSTFVSDRALRMCNQRSLKDIRHLLKVFMNNPRLTVTDFQGMIGDDGQMYIMDPADVNGYDKNNPLPLDRNERASNLHNLQRTEANFLSYHKNFSNKFQEHIVYIDKEVWEANTALKEKMLKDSQESQNQIIVTYDALTGEKTVVHSLKPEYLEDFNAATIEVITKDGNILSEDASKSYTTFAKEQGWGVTDNAKFRSNTFEDHEFLNLRSNNKHKYNIILQLGNDEATKTDAQNLFAKHPKESVIVTRNAEGALVFPKDVAFTPDNSMRLNIVGCQDDFKQVGAKKLADYTNEITKHYDVNSLDNDAYLSRAALIGSDSKDLSKEYAERLYEISYLRGVEVTGREGNIQINKDGSKTMERNGKKIIHNWDFLTEKLIWEAKKAKNTGEVRKPLSAGAQHLAETTPHQDTLVQNWNTLSQEQIDKLAAESQKTKLSLANHNHQVLIQTESADNVQDSTFELAFKHPTQTTIVHMQKDGTYRIVHGPDLENITGKVKMVVVGYGREKNGVQTLGGRNESELSDNILTLKRDLNPANTTIGRTSLVGCNLESNNPTNNPDSQYGKQVIQRLHQGGINGDLSVRSS</sequence>
<evidence type="ECO:0000256" key="3">
    <source>
        <dbReference type="ARBA" id="ARBA00004613"/>
    </source>
</evidence>
<evidence type="ECO:0000256" key="13">
    <source>
        <dbReference type="ARBA" id="ARBA00022813"/>
    </source>
</evidence>
<evidence type="ECO:0000259" key="21">
    <source>
        <dbReference type="PROSITE" id="PS51771"/>
    </source>
</evidence>
<keyword evidence="15" id="KW-1043">Host membrane</keyword>
<evidence type="ECO:0000256" key="8">
    <source>
        <dbReference type="ARBA" id="ARBA00022679"/>
    </source>
</evidence>
<keyword evidence="10" id="KW-0677">Repeat</keyword>
<feature type="domain" description="Peptidase C80" evidence="21">
    <location>
        <begin position="1327"/>
        <end position="1494"/>
    </location>
</feature>
<evidence type="ECO:0000256" key="2">
    <source>
        <dbReference type="ARBA" id="ARBA00004165"/>
    </source>
</evidence>
<dbReference type="GO" id="GO:0090729">
    <property type="term" value="F:toxin activity"/>
    <property type="evidence" value="ECO:0007669"/>
    <property type="project" value="UniProtKB-KW"/>
</dbReference>
<evidence type="ECO:0000256" key="5">
    <source>
        <dbReference type="ARBA" id="ARBA00022525"/>
    </source>
</evidence>
<keyword evidence="18" id="KW-0472">Membrane</keyword>
<dbReference type="GO" id="GO:0005576">
    <property type="term" value="C:extracellular region"/>
    <property type="evidence" value="ECO:0007669"/>
    <property type="project" value="UniProtKB-SubCell"/>
</dbReference>
<keyword evidence="13" id="KW-0068">Autocatalytic cleavage</keyword>
<dbReference type="Gene3D" id="3.40.50.11050">
    <property type="match status" value="7"/>
</dbReference>
<evidence type="ECO:0000256" key="14">
    <source>
        <dbReference type="ARBA" id="ARBA00022842"/>
    </source>
</evidence>
<feature type="domain" description="Peptidase C80" evidence="21">
    <location>
        <begin position="894"/>
        <end position="1079"/>
    </location>
</feature>